<evidence type="ECO:0008006" key="3">
    <source>
        <dbReference type="Google" id="ProtNLM"/>
    </source>
</evidence>
<dbReference type="SUPFAM" id="SSF54695">
    <property type="entry name" value="POZ domain"/>
    <property type="match status" value="1"/>
</dbReference>
<dbReference type="AlphaFoldDB" id="A0A0D2K5X9"/>
<dbReference type="KEGG" id="mng:MNEG_2206"/>
<dbReference type="EMBL" id="KK100461">
    <property type="protein sequence ID" value="KIZ05753.1"/>
    <property type="molecule type" value="Genomic_DNA"/>
</dbReference>
<dbReference type="InterPro" id="IPR011333">
    <property type="entry name" value="SKP1/BTB/POZ_sf"/>
</dbReference>
<dbReference type="OrthoDB" id="558250at2759"/>
<proteinExistence type="predicted"/>
<dbReference type="Gene3D" id="3.30.710.10">
    <property type="entry name" value="Potassium Channel Kv1.1, Chain A"/>
    <property type="match status" value="1"/>
</dbReference>
<sequence>MMSSSAPGLVDPALSKMLELCPSALLSCDDGTSLPVSRELLMIASPMLRDMLASAHLDAAPGGASIIPLPGDKRKDWLLSLPFLYHHAPDVTWDSVEALTELCIKYDLQGLRPFLDRFLWASAATLSGQVPPGSPTTRKLSVAAVGEASAVGQWSVWRWLVLAARCKLSASVEAFCHLIVRCGLAVPKDFDLGLAGQPLAVKLAHKLSTSY</sequence>
<dbReference type="GeneID" id="25735084"/>
<name>A0A0D2K5X9_9CHLO</name>
<dbReference type="RefSeq" id="XP_013904772.1">
    <property type="nucleotide sequence ID" value="XM_014049318.1"/>
</dbReference>
<accession>A0A0D2K5X9</accession>
<reference evidence="1 2" key="1">
    <citation type="journal article" date="2013" name="BMC Genomics">
        <title>Reconstruction of the lipid metabolism for the microalga Monoraphidium neglectum from its genome sequence reveals characteristics suitable for biofuel production.</title>
        <authorList>
            <person name="Bogen C."/>
            <person name="Al-Dilaimi A."/>
            <person name="Albersmeier A."/>
            <person name="Wichmann J."/>
            <person name="Grundmann M."/>
            <person name="Rupp O."/>
            <person name="Lauersen K.J."/>
            <person name="Blifernez-Klassen O."/>
            <person name="Kalinowski J."/>
            <person name="Goesmann A."/>
            <person name="Mussgnug J.H."/>
            <person name="Kruse O."/>
        </authorList>
    </citation>
    <scope>NUCLEOTIDE SEQUENCE [LARGE SCALE GENOMIC DNA]</scope>
    <source>
        <strain evidence="1 2">SAG 48.87</strain>
    </source>
</reference>
<keyword evidence="2" id="KW-1185">Reference proteome</keyword>
<gene>
    <name evidence="1" type="ORF">MNEG_2206</name>
</gene>
<evidence type="ECO:0000313" key="2">
    <source>
        <dbReference type="Proteomes" id="UP000054498"/>
    </source>
</evidence>
<protein>
    <recommendedName>
        <fullName evidence="3">BTB domain-containing protein</fullName>
    </recommendedName>
</protein>
<dbReference type="Proteomes" id="UP000054498">
    <property type="component" value="Unassembled WGS sequence"/>
</dbReference>
<evidence type="ECO:0000313" key="1">
    <source>
        <dbReference type="EMBL" id="KIZ05753.1"/>
    </source>
</evidence>
<organism evidence="1 2">
    <name type="scientific">Monoraphidium neglectum</name>
    <dbReference type="NCBI Taxonomy" id="145388"/>
    <lineage>
        <taxon>Eukaryota</taxon>
        <taxon>Viridiplantae</taxon>
        <taxon>Chlorophyta</taxon>
        <taxon>core chlorophytes</taxon>
        <taxon>Chlorophyceae</taxon>
        <taxon>CS clade</taxon>
        <taxon>Sphaeropleales</taxon>
        <taxon>Selenastraceae</taxon>
        <taxon>Monoraphidium</taxon>
    </lineage>
</organism>